<dbReference type="EMBL" id="MAPF01000058">
    <property type="protein sequence ID" value="PEH36161.1"/>
    <property type="molecule type" value="Genomic_DNA"/>
</dbReference>
<evidence type="ECO:0000313" key="3">
    <source>
        <dbReference type="Proteomes" id="UP000220509"/>
    </source>
</evidence>
<gene>
    <name evidence="2" type="ORF">BBA70_02695</name>
</gene>
<evidence type="ECO:0000256" key="1">
    <source>
        <dbReference type="SAM" id="Phobius"/>
    </source>
</evidence>
<feature type="transmembrane region" description="Helical" evidence="1">
    <location>
        <begin position="57"/>
        <end position="84"/>
    </location>
</feature>
<feature type="transmembrane region" description="Helical" evidence="1">
    <location>
        <begin position="104"/>
        <end position="121"/>
    </location>
</feature>
<proteinExistence type="predicted"/>
<feature type="transmembrane region" description="Helical" evidence="1">
    <location>
        <begin position="128"/>
        <end position="149"/>
    </location>
</feature>
<keyword evidence="1" id="KW-1133">Transmembrane helix</keyword>
<keyword evidence="1" id="KW-0812">Transmembrane</keyword>
<comment type="caution">
    <text evidence="2">The sequence shown here is derived from an EMBL/GenBank/DDBJ whole genome shotgun (WGS) entry which is preliminary data.</text>
</comment>
<dbReference type="RefSeq" id="WP_011412822.1">
    <property type="nucleotide sequence ID" value="NZ_MAPF01000058.1"/>
</dbReference>
<dbReference type="Proteomes" id="UP000220509">
    <property type="component" value="Unassembled WGS sequence"/>
</dbReference>
<feature type="transmembrane region" description="Helical" evidence="1">
    <location>
        <begin position="182"/>
        <end position="200"/>
    </location>
</feature>
<organism evidence="2 3">
    <name type="scientific">New Jersey aster yellows phytoplasma</name>
    <dbReference type="NCBI Taxonomy" id="270520"/>
    <lineage>
        <taxon>Bacteria</taxon>
        <taxon>Bacillati</taxon>
        <taxon>Mycoplasmatota</taxon>
        <taxon>Mollicutes</taxon>
        <taxon>Acholeplasmatales</taxon>
        <taxon>Acholeplasmataceae</taxon>
        <taxon>Candidatus Phytoplasma</taxon>
        <taxon>16SrI (Aster yellows group)</taxon>
    </lineage>
</organism>
<protein>
    <submittedName>
        <fullName evidence="2">Uncharacterized protein</fullName>
    </submittedName>
</protein>
<accession>A0ABX4K1J5</accession>
<sequence>MNNNFNRNQKLLRQIILTSYLTSLSIILTKVFYTFGNQTTTFTTIPGLKIFRIHTDFLVYVRFLPLIVMSFYVPWYLSCIGASLAEAIGFYLMPKTQSFGFEPFANLSCVICFALLTGLLLQKKDYFLKFYLVITLVSGLYQVCNWFNVLKYRLKIDLFKKTTWQVKTPMKTILIEMLKVDLFIRLSLVFVTSFFVVILLKELFKRLQFLADTYEFDKK</sequence>
<keyword evidence="1" id="KW-0472">Membrane</keyword>
<evidence type="ECO:0000313" key="2">
    <source>
        <dbReference type="EMBL" id="PEH36161.1"/>
    </source>
</evidence>
<feature type="transmembrane region" description="Helical" evidence="1">
    <location>
        <begin position="15"/>
        <end position="36"/>
    </location>
</feature>
<keyword evidence="3" id="KW-1185">Reference proteome</keyword>
<reference evidence="2" key="1">
    <citation type="submission" date="2017-05" db="EMBL/GenBank/DDBJ databases">
        <title>Genome sequence of Ca. P. asteris strain NJAY.</title>
        <authorList>
            <person name="Lee I.-M."/>
            <person name="Gundersen-Rindal D."/>
            <person name="Sparks M."/>
        </authorList>
    </citation>
    <scope>NUCLEOTIDE SEQUENCE [LARGE SCALE GENOMIC DNA]</scope>
    <source>
        <strain evidence="2">NJAY</strain>
    </source>
</reference>
<name>A0ABX4K1J5_9MOLU</name>